<dbReference type="CDD" id="cd03215">
    <property type="entry name" value="ABC_Carb_Monos_II"/>
    <property type="match status" value="1"/>
</dbReference>
<dbReference type="Proteomes" id="UP000009223">
    <property type="component" value="Chromosome"/>
</dbReference>
<protein>
    <submittedName>
        <fullName evidence="11">Ribose import ATP-binding protein RbsA</fullName>
        <ecNumber evidence="11">3.6.3.17</ecNumber>
    </submittedName>
</protein>
<keyword evidence="6" id="KW-0547">Nucleotide-binding</keyword>
<dbReference type="CDD" id="cd03216">
    <property type="entry name" value="ABC_Carb_Monos_I"/>
    <property type="match status" value="1"/>
</dbReference>
<dbReference type="InterPro" id="IPR003439">
    <property type="entry name" value="ABC_transporter-like_ATP-bd"/>
</dbReference>
<dbReference type="SUPFAM" id="SSF52540">
    <property type="entry name" value="P-loop containing nucleoside triphosphate hydrolases"/>
    <property type="match status" value="2"/>
</dbReference>
<dbReference type="FunFam" id="3.40.50.300:FF:000127">
    <property type="entry name" value="Ribose import ATP-binding protein RbsA"/>
    <property type="match status" value="1"/>
</dbReference>
<dbReference type="GO" id="GO:0005524">
    <property type="term" value="F:ATP binding"/>
    <property type="evidence" value="ECO:0007669"/>
    <property type="project" value="UniProtKB-KW"/>
</dbReference>
<dbReference type="Gene3D" id="3.40.50.300">
    <property type="entry name" value="P-loop containing nucleotide triphosphate hydrolases"/>
    <property type="match status" value="2"/>
</dbReference>
<keyword evidence="12" id="KW-1185">Reference proteome</keyword>
<evidence type="ECO:0000256" key="4">
    <source>
        <dbReference type="ARBA" id="ARBA00022597"/>
    </source>
</evidence>
<feature type="domain" description="ABC transporter" evidence="10">
    <location>
        <begin position="271"/>
        <end position="511"/>
    </location>
</feature>
<sequence length="515" mass="56818">MKPVSFPGLLFKGGAEYNMAVDLVTVEHISKSFSGVAALRDVKFDLRPGEVHALLGENGAGKSTLMKIISGVYTRDAGDFYVNGDKISGDLSPQTAQNLGIGIIHQELNLCPHLTVAENIFLNREFTVTGFLNTKKQNEESKGYLQQLNLDIDPNTRVSELPVSKRQMVEICKTLSMNARIIIMDEPTSALTEKEIEDLFKVIALLKSEGRGIIYISHRLEELSRIVDRVTILRDGQYVKTLNFAETGLPEIISLMVGRDLTEKFPRIEVSRGEKVLEVKGLSSPHGAGVKNVSFNLYKGEILAFAGLMGAGRTETVRAISGADRMSGGEVIINGKPVAIRSPRDAIRNGLFCAPEDRKQDGLCVKMTLAENITLPSLDIISRFGIISKNLEAKKSKEMMQSLKIKSPSVEQYVRNLSGGNQQKVVVGKWLMRDAQVVIFDEPTRGIDVASKIEIYNIINELKKNGIGVMFVSSELPEVLGMSDRIIVMCNGKITAELVTKDTNQEEILHYATQY</sequence>
<evidence type="ECO:0000313" key="11">
    <source>
        <dbReference type="EMBL" id="AEF84928.1"/>
    </source>
</evidence>
<evidence type="ECO:0000256" key="1">
    <source>
        <dbReference type="ARBA" id="ARBA00004202"/>
    </source>
</evidence>
<dbReference type="InterPro" id="IPR017871">
    <property type="entry name" value="ABC_transporter-like_CS"/>
</dbReference>
<dbReference type="InterPro" id="IPR003593">
    <property type="entry name" value="AAA+_ATPase"/>
</dbReference>
<evidence type="ECO:0000313" key="12">
    <source>
        <dbReference type="Proteomes" id="UP000009223"/>
    </source>
</evidence>
<dbReference type="eggNOG" id="COG1129">
    <property type="taxonomic scope" value="Bacteria"/>
</dbReference>
<dbReference type="HOGENOM" id="CLU_000604_92_3_12"/>
<keyword evidence="2" id="KW-0813">Transport</keyword>
<keyword evidence="8" id="KW-1278">Translocase</keyword>
<dbReference type="EMBL" id="CP001843">
    <property type="protein sequence ID" value="AEF84928.1"/>
    <property type="molecule type" value="Genomic_DNA"/>
</dbReference>
<dbReference type="InterPro" id="IPR027417">
    <property type="entry name" value="P-loop_NTPase"/>
</dbReference>
<reference evidence="12" key="1">
    <citation type="submission" date="2009-12" db="EMBL/GenBank/DDBJ databases">
        <title>Complete sequence of Treponema primitia strain ZAS-2.</title>
        <authorList>
            <person name="Tetu S.G."/>
            <person name="Matson E."/>
            <person name="Ren Q."/>
            <person name="Seshadri R."/>
            <person name="Elbourne L."/>
            <person name="Hassan K.A."/>
            <person name="Durkin A."/>
            <person name="Radune D."/>
            <person name="Mohamoud Y."/>
            <person name="Shay R."/>
            <person name="Jin S."/>
            <person name="Zhang X."/>
            <person name="Lucey K."/>
            <person name="Ballor N.R."/>
            <person name="Ottesen E."/>
            <person name="Rosenthal R."/>
            <person name="Allen A."/>
            <person name="Leadbetter J.R."/>
            <person name="Paulsen I.T."/>
        </authorList>
    </citation>
    <scope>NUCLEOTIDE SEQUENCE [LARGE SCALE GENOMIC DNA]</scope>
    <source>
        <strain evidence="12">ATCC BAA-887 / DSM 12427 / ZAS-2</strain>
    </source>
</reference>
<evidence type="ECO:0000256" key="5">
    <source>
        <dbReference type="ARBA" id="ARBA00022737"/>
    </source>
</evidence>
<dbReference type="GO" id="GO:0016887">
    <property type="term" value="F:ATP hydrolysis activity"/>
    <property type="evidence" value="ECO:0007669"/>
    <property type="project" value="InterPro"/>
</dbReference>
<keyword evidence="3" id="KW-1003">Cell membrane</keyword>
<gene>
    <name evidence="11" type="ordered locus">TREPR_0268</name>
</gene>
<reference evidence="11 12" key="2">
    <citation type="journal article" date="2011" name="ISME J.">
        <title>RNA-seq reveals cooperative metabolic interactions between two termite-gut spirochete species in co-culture.</title>
        <authorList>
            <person name="Rosenthal A.Z."/>
            <person name="Matson E.G."/>
            <person name="Eldar A."/>
            <person name="Leadbetter J.R."/>
        </authorList>
    </citation>
    <scope>NUCLEOTIDE SEQUENCE [LARGE SCALE GENOMIC DNA]</scope>
    <source>
        <strain evidence="12">ATCC BAA-887 / DSM 12427 / ZAS-2</strain>
    </source>
</reference>
<evidence type="ECO:0000259" key="10">
    <source>
        <dbReference type="PROSITE" id="PS50893"/>
    </source>
</evidence>
<dbReference type="InterPro" id="IPR050107">
    <property type="entry name" value="ABC_carbohydrate_import_ATPase"/>
</dbReference>
<dbReference type="SMART" id="SM00382">
    <property type="entry name" value="AAA"/>
    <property type="match status" value="2"/>
</dbReference>
<dbReference type="EC" id="3.6.3.17" evidence="11"/>
<dbReference type="STRING" id="545694.TREPR_0268"/>
<dbReference type="PANTHER" id="PTHR43790:SF3">
    <property type="entry name" value="D-ALLOSE IMPORT ATP-BINDING PROTEIN ALSA-RELATED"/>
    <property type="match status" value="1"/>
</dbReference>
<dbReference type="PROSITE" id="PS50893">
    <property type="entry name" value="ABC_TRANSPORTER_2"/>
    <property type="match status" value="2"/>
</dbReference>
<dbReference type="GO" id="GO:0005886">
    <property type="term" value="C:plasma membrane"/>
    <property type="evidence" value="ECO:0007669"/>
    <property type="project" value="UniProtKB-SubCell"/>
</dbReference>
<dbReference type="AlphaFoldDB" id="F5YLH8"/>
<keyword evidence="4" id="KW-0762">Sugar transport</keyword>
<evidence type="ECO:0000256" key="3">
    <source>
        <dbReference type="ARBA" id="ARBA00022475"/>
    </source>
</evidence>
<keyword evidence="11" id="KW-0378">Hydrolase</keyword>
<name>F5YLH8_TREPZ</name>
<dbReference type="PANTHER" id="PTHR43790">
    <property type="entry name" value="CARBOHYDRATE TRANSPORT ATP-BINDING PROTEIN MG119-RELATED"/>
    <property type="match status" value="1"/>
</dbReference>
<dbReference type="PROSITE" id="PS00211">
    <property type="entry name" value="ABC_TRANSPORTER_1"/>
    <property type="match status" value="1"/>
</dbReference>
<accession>F5YLH8</accession>
<comment type="subcellular location">
    <subcellularLocation>
        <location evidence="1">Cell membrane</location>
        <topology evidence="1">Peripheral membrane protein</topology>
    </subcellularLocation>
</comment>
<keyword evidence="7 11" id="KW-0067">ATP-binding</keyword>
<evidence type="ECO:0000256" key="8">
    <source>
        <dbReference type="ARBA" id="ARBA00022967"/>
    </source>
</evidence>
<proteinExistence type="predicted"/>
<keyword evidence="9" id="KW-0472">Membrane</keyword>
<organism evidence="11 12">
    <name type="scientific">Treponema primitia (strain ATCC BAA-887 / DSM 12427 / ZAS-2)</name>
    <dbReference type="NCBI Taxonomy" id="545694"/>
    <lineage>
        <taxon>Bacteria</taxon>
        <taxon>Pseudomonadati</taxon>
        <taxon>Spirochaetota</taxon>
        <taxon>Spirochaetia</taxon>
        <taxon>Spirochaetales</taxon>
        <taxon>Treponemataceae</taxon>
        <taxon>Treponema</taxon>
    </lineage>
</organism>
<dbReference type="Pfam" id="PF00005">
    <property type="entry name" value="ABC_tran"/>
    <property type="match status" value="2"/>
</dbReference>
<evidence type="ECO:0000256" key="7">
    <source>
        <dbReference type="ARBA" id="ARBA00022840"/>
    </source>
</evidence>
<feature type="domain" description="ABC transporter" evidence="10">
    <location>
        <begin position="24"/>
        <end position="260"/>
    </location>
</feature>
<evidence type="ECO:0000256" key="2">
    <source>
        <dbReference type="ARBA" id="ARBA00022448"/>
    </source>
</evidence>
<evidence type="ECO:0000256" key="9">
    <source>
        <dbReference type="ARBA" id="ARBA00023136"/>
    </source>
</evidence>
<evidence type="ECO:0000256" key="6">
    <source>
        <dbReference type="ARBA" id="ARBA00022741"/>
    </source>
</evidence>
<keyword evidence="5" id="KW-0677">Repeat</keyword>
<dbReference type="KEGG" id="tpi:TREPR_0268"/>